<gene>
    <name evidence="2" type="ORF">BGW38_001322</name>
</gene>
<sequence>MEFALSLEEIRINIARFLGNRDLLACALVSRAWYSSSSIFLYYDVHLDDSHRYQGVHLRKSHIKRNIRRQQLQQIGHLVRRLVLDNLIFWKLDDFCTCSRLWSLSINEIYLDPGQNHTLANYLARHPSLRSLRIANLINSPIGSVELLLAILTCPGLTTLHLEYASFPQDSSTWDLFGSFCSQLRSLTLVQVSLPKTFAWPNDATFPKLEQLKIDYHTDYNHCLAIGLPKRCPNLRIFQLLSNVESTADDLINEVIPACPRLEILQFLSPYWRRNQRCWLVDSLLRHTGGTIRWIDLPLQSDETCYPEGIEFLDYLERQSVFEKLEAIQLENRPWIPSSVVQAILCSCPNLRAIHANSIATADIENGTPWVCLGLEFFKISITYEDPICDDDTGSFHSRSDLSSRNTIRHVGSNTGIGKCHLFGPMLAAYEQLARLRHLRFLDTSRHSVIFSMRMELKNYLCFRVEYGLELLEPLKRLEYIVFEDTFIRTRYSDVEFMVRAWPNLNYFFNHTFNRNDEQKIEQLLRRHDVARDYPFLGIFDFLYRPKY</sequence>
<keyword evidence="3" id="KW-1185">Reference proteome</keyword>
<dbReference type="PANTHER" id="PTHR38926">
    <property type="entry name" value="F-BOX DOMAIN CONTAINING PROTEIN, EXPRESSED"/>
    <property type="match status" value="1"/>
</dbReference>
<dbReference type="PANTHER" id="PTHR38926:SF72">
    <property type="entry name" value="IM:7136021-RELATED"/>
    <property type="match status" value="1"/>
</dbReference>
<evidence type="ECO:0000313" key="3">
    <source>
        <dbReference type="Proteomes" id="UP000780801"/>
    </source>
</evidence>
<dbReference type="OrthoDB" id="2444110at2759"/>
<dbReference type="AlphaFoldDB" id="A0A9P6G3P3"/>
<feature type="domain" description="F-box" evidence="1">
    <location>
        <begin position="8"/>
        <end position="47"/>
    </location>
</feature>
<dbReference type="InterPro" id="IPR036047">
    <property type="entry name" value="F-box-like_dom_sf"/>
</dbReference>
<reference evidence="2" key="1">
    <citation type="journal article" date="2020" name="Fungal Divers.">
        <title>Resolving the Mortierellaceae phylogeny through synthesis of multi-gene phylogenetics and phylogenomics.</title>
        <authorList>
            <person name="Vandepol N."/>
            <person name="Liber J."/>
            <person name="Desiro A."/>
            <person name="Na H."/>
            <person name="Kennedy M."/>
            <person name="Barry K."/>
            <person name="Grigoriev I.V."/>
            <person name="Miller A.N."/>
            <person name="O'Donnell K."/>
            <person name="Stajich J.E."/>
            <person name="Bonito G."/>
        </authorList>
    </citation>
    <scope>NUCLEOTIDE SEQUENCE</scope>
    <source>
        <strain evidence="2">KOD1015</strain>
    </source>
</reference>
<organism evidence="2 3">
    <name type="scientific">Lunasporangiospora selenospora</name>
    <dbReference type="NCBI Taxonomy" id="979761"/>
    <lineage>
        <taxon>Eukaryota</taxon>
        <taxon>Fungi</taxon>
        <taxon>Fungi incertae sedis</taxon>
        <taxon>Mucoromycota</taxon>
        <taxon>Mortierellomycotina</taxon>
        <taxon>Mortierellomycetes</taxon>
        <taxon>Mortierellales</taxon>
        <taxon>Mortierellaceae</taxon>
        <taxon>Lunasporangiospora</taxon>
    </lineage>
</organism>
<protein>
    <recommendedName>
        <fullName evidence="1">F-box domain-containing protein</fullName>
    </recommendedName>
</protein>
<evidence type="ECO:0000313" key="2">
    <source>
        <dbReference type="EMBL" id="KAF9585665.1"/>
    </source>
</evidence>
<dbReference type="SUPFAM" id="SSF81383">
    <property type="entry name" value="F-box domain"/>
    <property type="match status" value="1"/>
</dbReference>
<dbReference type="InterPro" id="IPR032675">
    <property type="entry name" value="LRR_dom_sf"/>
</dbReference>
<proteinExistence type="predicted"/>
<comment type="caution">
    <text evidence="2">The sequence shown here is derived from an EMBL/GenBank/DDBJ whole genome shotgun (WGS) entry which is preliminary data.</text>
</comment>
<dbReference type="SUPFAM" id="SSF52047">
    <property type="entry name" value="RNI-like"/>
    <property type="match status" value="1"/>
</dbReference>
<dbReference type="InterPro" id="IPR001810">
    <property type="entry name" value="F-box_dom"/>
</dbReference>
<dbReference type="Proteomes" id="UP000780801">
    <property type="component" value="Unassembled WGS sequence"/>
</dbReference>
<accession>A0A9P6G3P3</accession>
<evidence type="ECO:0000259" key="1">
    <source>
        <dbReference type="Pfam" id="PF12937"/>
    </source>
</evidence>
<dbReference type="Gene3D" id="3.80.10.10">
    <property type="entry name" value="Ribonuclease Inhibitor"/>
    <property type="match status" value="1"/>
</dbReference>
<dbReference type="Pfam" id="PF12937">
    <property type="entry name" value="F-box-like"/>
    <property type="match status" value="1"/>
</dbReference>
<name>A0A9P6G3P3_9FUNG</name>
<dbReference type="EMBL" id="JAABOA010000141">
    <property type="protein sequence ID" value="KAF9585665.1"/>
    <property type="molecule type" value="Genomic_DNA"/>
</dbReference>